<dbReference type="PANTHER" id="PTHR43280">
    <property type="entry name" value="ARAC-FAMILY TRANSCRIPTIONAL REGULATOR"/>
    <property type="match status" value="1"/>
</dbReference>
<feature type="domain" description="HTH araC/xylS-type" evidence="4">
    <location>
        <begin position="168"/>
        <end position="266"/>
    </location>
</feature>
<dbReference type="SMART" id="SM00342">
    <property type="entry name" value="HTH_ARAC"/>
    <property type="match status" value="1"/>
</dbReference>
<dbReference type="PROSITE" id="PS01124">
    <property type="entry name" value="HTH_ARAC_FAMILY_2"/>
    <property type="match status" value="1"/>
</dbReference>
<evidence type="ECO:0000313" key="6">
    <source>
        <dbReference type="Proteomes" id="UP000240419"/>
    </source>
</evidence>
<sequence>MDINKLAEHFAHTSFRVEQVCRYARDPGMRCDGYTEPFPGFVFPLRGKAEFVFNGTPYTLAPGKVVHGGAHMQLDRQVVGNTRWEYLLVLYRICAPEPTGFCLPKAHFELTLGHSPRLTELLELLWRVSRQPGGIPAFQTEMLFRCALEELFVCVRNQSNDGEQALFEQISKYIHDRYMDHLTVRALAEQNEINENRLFYVFKKYTGMGPGKYLMAYRLNRAKECLLANDAPIGEVAISVGYTDAFYFSRIFKKQFGVSPGEFRATFRNNPYGFQDSSIPI</sequence>
<dbReference type="InterPro" id="IPR018062">
    <property type="entry name" value="HTH_AraC-typ_CS"/>
</dbReference>
<dbReference type="Gene3D" id="1.10.10.60">
    <property type="entry name" value="Homeodomain-like"/>
    <property type="match status" value="2"/>
</dbReference>
<dbReference type="GO" id="GO:0003700">
    <property type="term" value="F:DNA-binding transcription factor activity"/>
    <property type="evidence" value="ECO:0007669"/>
    <property type="project" value="InterPro"/>
</dbReference>
<comment type="caution">
    <text evidence="5">The sequence shown here is derived from an EMBL/GenBank/DDBJ whole genome shotgun (WGS) entry which is preliminary data.</text>
</comment>
<protein>
    <submittedName>
        <fullName evidence="5">AraC family transcriptional regulator</fullName>
    </submittedName>
</protein>
<evidence type="ECO:0000259" key="4">
    <source>
        <dbReference type="PROSITE" id="PS01124"/>
    </source>
</evidence>
<name>A0A2P7UMY5_9BACL</name>
<gene>
    <name evidence="5" type="ORF">C7R93_24920</name>
</gene>
<evidence type="ECO:0000256" key="1">
    <source>
        <dbReference type="ARBA" id="ARBA00023015"/>
    </source>
</evidence>
<keyword evidence="2" id="KW-0238">DNA-binding</keyword>
<dbReference type="PRINTS" id="PR00032">
    <property type="entry name" value="HTHARAC"/>
</dbReference>
<dbReference type="InterPro" id="IPR037923">
    <property type="entry name" value="HTH-like"/>
</dbReference>
<dbReference type="OrthoDB" id="9807321at2"/>
<dbReference type="InterPro" id="IPR020449">
    <property type="entry name" value="Tscrpt_reg_AraC-type_HTH"/>
</dbReference>
<keyword evidence="1" id="KW-0805">Transcription regulation</keyword>
<dbReference type="InterPro" id="IPR009057">
    <property type="entry name" value="Homeodomain-like_sf"/>
</dbReference>
<dbReference type="AlphaFoldDB" id="A0A2P7UMY5"/>
<proteinExistence type="predicted"/>
<keyword evidence="6" id="KW-1185">Reference proteome</keyword>
<dbReference type="PROSITE" id="PS00041">
    <property type="entry name" value="HTH_ARAC_FAMILY_1"/>
    <property type="match status" value="1"/>
</dbReference>
<dbReference type="Proteomes" id="UP000240419">
    <property type="component" value="Unassembled WGS sequence"/>
</dbReference>
<evidence type="ECO:0000256" key="3">
    <source>
        <dbReference type="ARBA" id="ARBA00023163"/>
    </source>
</evidence>
<accession>A0A2P7UMY5</accession>
<dbReference type="SUPFAM" id="SSF51215">
    <property type="entry name" value="Regulatory protein AraC"/>
    <property type="match status" value="1"/>
</dbReference>
<dbReference type="GO" id="GO:0043565">
    <property type="term" value="F:sequence-specific DNA binding"/>
    <property type="evidence" value="ECO:0007669"/>
    <property type="project" value="InterPro"/>
</dbReference>
<dbReference type="InterPro" id="IPR018060">
    <property type="entry name" value="HTH_AraC"/>
</dbReference>
<evidence type="ECO:0000256" key="2">
    <source>
        <dbReference type="ARBA" id="ARBA00023125"/>
    </source>
</evidence>
<dbReference type="Pfam" id="PF12833">
    <property type="entry name" value="HTH_18"/>
    <property type="match status" value="1"/>
</dbReference>
<dbReference type="PANTHER" id="PTHR43280:SF29">
    <property type="entry name" value="ARAC-FAMILY TRANSCRIPTIONAL REGULATOR"/>
    <property type="match status" value="1"/>
</dbReference>
<keyword evidence="3" id="KW-0804">Transcription</keyword>
<dbReference type="SUPFAM" id="SSF46689">
    <property type="entry name" value="Homeodomain-like"/>
    <property type="match status" value="2"/>
</dbReference>
<dbReference type="EMBL" id="PXZM01000045">
    <property type="protein sequence ID" value="PSJ88341.1"/>
    <property type="molecule type" value="Genomic_DNA"/>
</dbReference>
<reference evidence="5 6" key="1">
    <citation type="submission" date="2018-03" db="EMBL/GenBank/DDBJ databases">
        <title>Brevisbacillus phylogenomics.</title>
        <authorList>
            <person name="Dunlap C."/>
        </authorList>
    </citation>
    <scope>NUCLEOTIDE SEQUENCE [LARGE SCALE GENOMIC DNA]</scope>
    <source>
        <strain evidence="5 6">NRRL NRS-1210</strain>
    </source>
</reference>
<organism evidence="5 6">
    <name type="scientific">Brevibacillus fortis</name>
    <dbReference type="NCBI Taxonomy" id="2126352"/>
    <lineage>
        <taxon>Bacteria</taxon>
        <taxon>Bacillati</taxon>
        <taxon>Bacillota</taxon>
        <taxon>Bacilli</taxon>
        <taxon>Bacillales</taxon>
        <taxon>Paenibacillaceae</taxon>
        <taxon>Brevibacillus</taxon>
    </lineage>
</organism>
<evidence type="ECO:0000313" key="5">
    <source>
        <dbReference type="EMBL" id="PSJ88341.1"/>
    </source>
</evidence>